<dbReference type="InterPro" id="IPR053134">
    <property type="entry name" value="RNA-dir_DNA_polymerase"/>
</dbReference>
<dbReference type="Proteomes" id="UP000257109">
    <property type="component" value="Unassembled WGS sequence"/>
</dbReference>
<dbReference type="InterPro" id="IPR043502">
    <property type="entry name" value="DNA/RNA_pol_sf"/>
</dbReference>
<dbReference type="STRING" id="157652.A0A371EBC9"/>
<dbReference type="Pfam" id="PF00078">
    <property type="entry name" value="RVT_1"/>
    <property type="match status" value="1"/>
</dbReference>
<dbReference type="PANTHER" id="PTHR24559">
    <property type="entry name" value="TRANSPOSON TY3-I GAG-POL POLYPROTEIN"/>
    <property type="match status" value="1"/>
</dbReference>
<sequence length="287" mass="34196">FEERLRHELKRVIISITIWEFPELVEKTKVLELLECNTRMRKSLRLGSSRFKKGHHQKKPYSRPQEQQRYSIAQQYSGGLVASSHLIMTQIRNQPIKCFKYNGPYITRECLMKRLEPTINVIKATKPTTTRRVFTMSRAKAFKYENLILAKRIIAITDVLIICMNYMNRIFHLFLDRFIVVIIDKILVYFYNCEEHEEHLKVILGFLKEKKLYAKLSKWEFWLEKVNFIGHMILIDGIVINQDQQFSWTKIYEQSFQGLKKRLTTSLVLILLGPSEPFKVYYDHIKG</sequence>
<evidence type="ECO:0000313" key="4">
    <source>
        <dbReference type="Proteomes" id="UP000257109"/>
    </source>
</evidence>
<dbReference type="EMBL" id="QJKJ01014980">
    <property type="protein sequence ID" value="RDX63299.1"/>
    <property type="molecule type" value="Genomic_DNA"/>
</dbReference>
<feature type="region of interest" description="Disordered" evidence="1">
    <location>
        <begin position="47"/>
        <end position="67"/>
    </location>
</feature>
<evidence type="ECO:0000256" key="1">
    <source>
        <dbReference type="SAM" id="MobiDB-lite"/>
    </source>
</evidence>
<evidence type="ECO:0000259" key="2">
    <source>
        <dbReference type="Pfam" id="PF00078"/>
    </source>
</evidence>
<evidence type="ECO:0000313" key="3">
    <source>
        <dbReference type="EMBL" id="RDX63299.1"/>
    </source>
</evidence>
<feature type="compositionally biased region" description="Basic residues" evidence="1">
    <location>
        <begin position="47"/>
        <end position="61"/>
    </location>
</feature>
<gene>
    <name evidence="3" type="ORF">CR513_58285</name>
</gene>
<dbReference type="InterPro" id="IPR043128">
    <property type="entry name" value="Rev_trsase/Diguanyl_cyclase"/>
</dbReference>
<protein>
    <recommendedName>
        <fullName evidence="2">Reverse transcriptase domain-containing protein</fullName>
    </recommendedName>
</protein>
<proteinExistence type="predicted"/>
<dbReference type="SUPFAM" id="SSF56672">
    <property type="entry name" value="DNA/RNA polymerases"/>
    <property type="match status" value="1"/>
</dbReference>
<accession>A0A371EBC9</accession>
<comment type="caution">
    <text evidence="3">The sequence shown here is derived from an EMBL/GenBank/DDBJ whole genome shotgun (WGS) entry which is preliminary data.</text>
</comment>
<dbReference type="Gene3D" id="3.30.70.270">
    <property type="match status" value="1"/>
</dbReference>
<keyword evidence="4" id="KW-1185">Reference proteome</keyword>
<dbReference type="InterPro" id="IPR000477">
    <property type="entry name" value="RT_dom"/>
</dbReference>
<feature type="non-terminal residue" evidence="3">
    <location>
        <position position="1"/>
    </location>
</feature>
<organism evidence="3 4">
    <name type="scientific">Mucuna pruriens</name>
    <name type="common">Velvet bean</name>
    <name type="synonym">Dolichos pruriens</name>
    <dbReference type="NCBI Taxonomy" id="157652"/>
    <lineage>
        <taxon>Eukaryota</taxon>
        <taxon>Viridiplantae</taxon>
        <taxon>Streptophyta</taxon>
        <taxon>Embryophyta</taxon>
        <taxon>Tracheophyta</taxon>
        <taxon>Spermatophyta</taxon>
        <taxon>Magnoliopsida</taxon>
        <taxon>eudicotyledons</taxon>
        <taxon>Gunneridae</taxon>
        <taxon>Pentapetalae</taxon>
        <taxon>rosids</taxon>
        <taxon>fabids</taxon>
        <taxon>Fabales</taxon>
        <taxon>Fabaceae</taxon>
        <taxon>Papilionoideae</taxon>
        <taxon>50 kb inversion clade</taxon>
        <taxon>NPAAA clade</taxon>
        <taxon>indigoferoid/millettioid clade</taxon>
        <taxon>Phaseoleae</taxon>
        <taxon>Mucuna</taxon>
    </lineage>
</organism>
<dbReference type="PANTHER" id="PTHR24559:SF444">
    <property type="entry name" value="REVERSE TRANSCRIPTASE DOMAIN-CONTAINING PROTEIN"/>
    <property type="match status" value="1"/>
</dbReference>
<dbReference type="AlphaFoldDB" id="A0A371EBC9"/>
<feature type="domain" description="Reverse transcriptase" evidence="2">
    <location>
        <begin position="161"/>
        <end position="233"/>
    </location>
</feature>
<name>A0A371EBC9_MUCPR</name>
<reference evidence="3" key="1">
    <citation type="submission" date="2018-05" db="EMBL/GenBank/DDBJ databases">
        <title>Draft genome of Mucuna pruriens seed.</title>
        <authorList>
            <person name="Nnadi N.E."/>
            <person name="Vos R."/>
            <person name="Hasami M.H."/>
            <person name="Devisetty U.K."/>
            <person name="Aguiy J.C."/>
        </authorList>
    </citation>
    <scope>NUCLEOTIDE SEQUENCE [LARGE SCALE GENOMIC DNA]</scope>
    <source>
        <strain evidence="3">JCA_2017</strain>
    </source>
</reference>